<dbReference type="Proteomes" id="UP000239576">
    <property type="component" value="Unassembled WGS sequence"/>
</dbReference>
<sequence length="291" mass="31331">MAKRNAYVDLDLNGSQLTAGLVRSPSVSHVVVRQCVLNGSYDSNGQPNALGAGSGLSVVLAASSSTPFTLAFAAGYDAYGCLDYVGQFTSSQTISGLTANATQLFIYVDRNPSTGALTFGFTTQGYIYQFKQTIASPAATFHWFDLTTFTMKTYTGSAFVPVQRVIIGEVATNATSVTNVITYAYRGHFASNWIAVAANTVYTVNHNLGVQLASASGNLQFWTSATGSEGDAVLATPSVYFNAKYYGYQTNNAVSAAWKLLQFATKDFVLLDTSNNWQTTGYYQVRMTRGW</sequence>
<keyword evidence="2" id="KW-1185">Reference proteome</keyword>
<reference evidence="2" key="1">
    <citation type="submission" date="2018-02" db="EMBL/GenBank/DDBJ databases">
        <authorList>
            <person name="Moore K."/>
            <person name="Momper L."/>
        </authorList>
    </citation>
    <scope>NUCLEOTIDE SEQUENCE [LARGE SCALE GENOMIC DNA]</scope>
    <source>
        <strain evidence="2">ULC18</strain>
    </source>
</reference>
<evidence type="ECO:0000313" key="2">
    <source>
        <dbReference type="Proteomes" id="UP000239576"/>
    </source>
</evidence>
<name>A0A2T1E0D6_9CYAN</name>
<dbReference type="RefSeq" id="WP_106258195.1">
    <property type="nucleotide sequence ID" value="NZ_CAWNSW010000045.1"/>
</dbReference>
<reference evidence="1 2" key="2">
    <citation type="submission" date="2018-03" db="EMBL/GenBank/DDBJ databases">
        <title>The ancient ancestry and fast evolution of plastids.</title>
        <authorList>
            <person name="Moore K.R."/>
            <person name="Magnabosco C."/>
            <person name="Momper L."/>
            <person name="Gold D.A."/>
            <person name="Bosak T."/>
            <person name="Fournier G.P."/>
        </authorList>
    </citation>
    <scope>NUCLEOTIDE SEQUENCE [LARGE SCALE GENOMIC DNA]</scope>
    <source>
        <strain evidence="1 2">ULC18</strain>
    </source>
</reference>
<dbReference type="EMBL" id="PVWK01000111">
    <property type="protein sequence ID" value="PSB26218.1"/>
    <property type="molecule type" value="Genomic_DNA"/>
</dbReference>
<comment type="caution">
    <text evidence="1">The sequence shown here is derived from an EMBL/GenBank/DDBJ whole genome shotgun (WGS) entry which is preliminary data.</text>
</comment>
<dbReference type="AlphaFoldDB" id="A0A2T1E0D6"/>
<protein>
    <submittedName>
        <fullName evidence="1">Uncharacterized protein</fullName>
    </submittedName>
</protein>
<gene>
    <name evidence="1" type="ORF">C7B82_20585</name>
</gene>
<organism evidence="1 2">
    <name type="scientific">Stenomitos frigidus ULC18</name>
    <dbReference type="NCBI Taxonomy" id="2107698"/>
    <lineage>
        <taxon>Bacteria</taxon>
        <taxon>Bacillati</taxon>
        <taxon>Cyanobacteriota</taxon>
        <taxon>Cyanophyceae</taxon>
        <taxon>Leptolyngbyales</taxon>
        <taxon>Leptolyngbyaceae</taxon>
        <taxon>Stenomitos</taxon>
    </lineage>
</organism>
<proteinExistence type="predicted"/>
<evidence type="ECO:0000313" key="1">
    <source>
        <dbReference type="EMBL" id="PSB26218.1"/>
    </source>
</evidence>
<accession>A0A2T1E0D6</accession>